<dbReference type="InterPro" id="IPR010065">
    <property type="entry name" value="AA_ABC_transptr_permease_3TM"/>
</dbReference>
<proteinExistence type="inferred from homology"/>
<reference evidence="10 11" key="1">
    <citation type="submission" date="2019-09" db="EMBL/GenBank/DDBJ databases">
        <title>Paraburkholderia podalyriae sp. nov., A South African Podalyria-associated rhizobium.</title>
        <authorList>
            <person name="Mavima L."/>
            <person name="Beukes C.W."/>
            <person name="Palmer M."/>
            <person name="De Meyer S.E."/>
            <person name="James E.K."/>
            <person name="Maluk M."/>
            <person name="Avontuur J.R."/>
            <person name="Chan W.Y."/>
            <person name="Venter S.N."/>
            <person name="Steenkamp E.T."/>
        </authorList>
    </citation>
    <scope>NUCLEOTIDE SEQUENCE [LARGE SCALE GENOMIC DNA]</scope>
    <source>
        <strain evidence="10 11">WC7.3b</strain>
    </source>
</reference>
<keyword evidence="5 8" id="KW-0812">Transmembrane</keyword>
<gene>
    <name evidence="10" type="ORF">F6X42_28980</name>
</gene>
<evidence type="ECO:0000313" key="11">
    <source>
        <dbReference type="Proteomes" id="UP000736373"/>
    </source>
</evidence>
<evidence type="ECO:0000256" key="3">
    <source>
        <dbReference type="ARBA" id="ARBA00022448"/>
    </source>
</evidence>
<dbReference type="PROSITE" id="PS50928">
    <property type="entry name" value="ABC_TM1"/>
    <property type="match status" value="1"/>
</dbReference>
<evidence type="ECO:0000256" key="5">
    <source>
        <dbReference type="ARBA" id="ARBA00022692"/>
    </source>
</evidence>
<feature type="transmembrane region" description="Helical" evidence="8">
    <location>
        <begin position="347"/>
        <end position="366"/>
    </location>
</feature>
<keyword evidence="6 8" id="KW-1133">Transmembrane helix</keyword>
<keyword evidence="11" id="KW-1185">Reference proteome</keyword>
<feature type="transmembrane region" description="Helical" evidence="8">
    <location>
        <begin position="217"/>
        <end position="235"/>
    </location>
</feature>
<sequence>MAMTIGRWARHNLFSTSSSSLLSLVSIPLTLYIAVLAARWVLFIAHWSVVVDNLTVLLVGTFPADQIWRALVTGAGLSALFGMTIGLVLIAKRWKRHVLSGAVLAAAAAVTSGIQLHWLAGVFGCLSIALVACAATSRWPQIGRMMGLLWLLGVGIICALLAPAGVDRWGGLLLSVLVTVIATLLSLPVGILLAFGRNSRFSSVRLACSGYIELMRSVPLVCTVYWSWIIIPLVFPPQVHIPDLARGIAGFVLFYAAYAAEYVRSGIQSVPRGQSEAAQSLGFSKRDESFLIVLPQALKAVIPALVGNVLDLFNNVPALFIIGLTDFLKAGQTVLANPQYSGSQDEVYAFLFAAYLAIGSLISYGARRIELKMSEGAR</sequence>
<dbReference type="EMBL" id="VZQQ01000033">
    <property type="protein sequence ID" value="MBC8750475.1"/>
    <property type="molecule type" value="Genomic_DNA"/>
</dbReference>
<evidence type="ECO:0000259" key="9">
    <source>
        <dbReference type="PROSITE" id="PS50928"/>
    </source>
</evidence>
<comment type="similarity">
    <text evidence="2">Belongs to the binding-protein-dependent transport system permease family. HisMQ subfamily.</text>
</comment>
<feature type="domain" description="ABC transmembrane type-1" evidence="9">
    <location>
        <begin position="172"/>
        <end position="363"/>
    </location>
</feature>
<keyword evidence="4" id="KW-1003">Cell membrane</keyword>
<feature type="transmembrane region" description="Helical" evidence="8">
    <location>
        <begin position="67"/>
        <end position="90"/>
    </location>
</feature>
<dbReference type="InterPro" id="IPR000515">
    <property type="entry name" value="MetI-like"/>
</dbReference>
<protein>
    <submittedName>
        <fullName evidence="10">Amino acid ABC transporter permease</fullName>
    </submittedName>
</protein>
<accession>A0ABR7PW21</accession>
<feature type="transmembrane region" description="Helical" evidence="8">
    <location>
        <begin position="21"/>
        <end position="47"/>
    </location>
</feature>
<feature type="transmembrane region" description="Helical" evidence="8">
    <location>
        <begin position="97"/>
        <end position="114"/>
    </location>
</feature>
<dbReference type="Gene3D" id="1.10.3720.10">
    <property type="entry name" value="MetI-like"/>
    <property type="match status" value="1"/>
</dbReference>
<evidence type="ECO:0000256" key="6">
    <source>
        <dbReference type="ARBA" id="ARBA00022989"/>
    </source>
</evidence>
<name>A0ABR7PW21_9BURK</name>
<dbReference type="PANTHER" id="PTHR30614">
    <property type="entry name" value="MEMBRANE COMPONENT OF AMINO ACID ABC TRANSPORTER"/>
    <property type="match status" value="1"/>
</dbReference>
<dbReference type="SUPFAM" id="SSF161098">
    <property type="entry name" value="MetI-like"/>
    <property type="match status" value="1"/>
</dbReference>
<dbReference type="CDD" id="cd06261">
    <property type="entry name" value="TM_PBP2"/>
    <property type="match status" value="1"/>
</dbReference>
<dbReference type="RefSeq" id="WP_187637419.1">
    <property type="nucleotide sequence ID" value="NZ_VZQQ01000033.1"/>
</dbReference>
<dbReference type="Proteomes" id="UP000736373">
    <property type="component" value="Unassembled WGS sequence"/>
</dbReference>
<dbReference type="InterPro" id="IPR043429">
    <property type="entry name" value="ArtM/GltK/GlnP/TcyL/YhdX-like"/>
</dbReference>
<feature type="transmembrane region" description="Helical" evidence="8">
    <location>
        <begin position="148"/>
        <end position="166"/>
    </location>
</feature>
<feature type="transmembrane region" description="Helical" evidence="8">
    <location>
        <begin position="120"/>
        <end position="136"/>
    </location>
</feature>
<evidence type="ECO:0000256" key="1">
    <source>
        <dbReference type="ARBA" id="ARBA00004429"/>
    </source>
</evidence>
<comment type="subcellular location">
    <subcellularLocation>
        <location evidence="1">Cell inner membrane</location>
        <topology evidence="1">Multi-pass membrane protein</topology>
    </subcellularLocation>
    <subcellularLocation>
        <location evidence="8">Cell membrane</location>
        <topology evidence="8">Multi-pass membrane protein</topology>
    </subcellularLocation>
</comment>
<keyword evidence="7 8" id="KW-0472">Membrane</keyword>
<dbReference type="InterPro" id="IPR035906">
    <property type="entry name" value="MetI-like_sf"/>
</dbReference>
<feature type="transmembrane region" description="Helical" evidence="8">
    <location>
        <begin position="172"/>
        <end position="196"/>
    </location>
</feature>
<dbReference type="NCBIfam" id="TIGR01726">
    <property type="entry name" value="HEQRo_perm_3TM"/>
    <property type="match status" value="1"/>
</dbReference>
<organism evidence="10 11">
    <name type="scientific">Paraburkholderia podalyriae</name>
    <dbReference type="NCBI Taxonomy" id="1938811"/>
    <lineage>
        <taxon>Bacteria</taxon>
        <taxon>Pseudomonadati</taxon>
        <taxon>Pseudomonadota</taxon>
        <taxon>Betaproteobacteria</taxon>
        <taxon>Burkholderiales</taxon>
        <taxon>Burkholderiaceae</taxon>
        <taxon>Paraburkholderia</taxon>
    </lineage>
</organism>
<dbReference type="PANTHER" id="PTHR30614:SF41">
    <property type="entry name" value="INNER MEMBRANE AMINO-ACID ABC TRANSPORTER PERMEASE PROTEIN YHDY"/>
    <property type="match status" value="1"/>
</dbReference>
<comment type="caution">
    <text evidence="10">The sequence shown here is derived from an EMBL/GenBank/DDBJ whole genome shotgun (WGS) entry which is preliminary data.</text>
</comment>
<evidence type="ECO:0000256" key="4">
    <source>
        <dbReference type="ARBA" id="ARBA00022475"/>
    </source>
</evidence>
<evidence type="ECO:0000313" key="10">
    <source>
        <dbReference type="EMBL" id="MBC8750475.1"/>
    </source>
</evidence>
<feature type="transmembrane region" description="Helical" evidence="8">
    <location>
        <begin position="247"/>
        <end position="263"/>
    </location>
</feature>
<evidence type="ECO:0000256" key="2">
    <source>
        <dbReference type="ARBA" id="ARBA00010072"/>
    </source>
</evidence>
<evidence type="ECO:0000256" key="7">
    <source>
        <dbReference type="ARBA" id="ARBA00023136"/>
    </source>
</evidence>
<evidence type="ECO:0000256" key="8">
    <source>
        <dbReference type="RuleBase" id="RU363032"/>
    </source>
</evidence>
<dbReference type="Pfam" id="PF00528">
    <property type="entry name" value="BPD_transp_1"/>
    <property type="match status" value="1"/>
</dbReference>
<keyword evidence="3 8" id="KW-0813">Transport</keyword>